<evidence type="ECO:0000256" key="7">
    <source>
        <dbReference type="ARBA" id="ARBA00034473"/>
    </source>
</evidence>
<protein>
    <recommendedName>
        <fullName evidence="4">sn-glycerol-3-phosphate-binding periplasmic protein UgpB</fullName>
    </recommendedName>
</protein>
<keyword evidence="6 8" id="KW-0732">Signal</keyword>
<comment type="subunit">
    <text evidence="3">The complex is composed of two ATP-binding proteins (UgpC), two transmembrane proteins (UgpA and UgpE) and a solute-binding protein (UgpB).</text>
</comment>
<comment type="function">
    <text evidence="7">Part of the ABC transporter complex UgpBAEC involved in sn-glycerol-3-phosphate (G3P) import. Binds G3P.</text>
</comment>
<feature type="chain" id="PRO_5045052203" description="sn-glycerol-3-phosphate-binding periplasmic protein UgpB" evidence="8">
    <location>
        <begin position="24"/>
        <end position="425"/>
    </location>
</feature>
<comment type="caution">
    <text evidence="9">The sequence shown here is derived from an EMBL/GenBank/DDBJ whole genome shotgun (WGS) entry which is preliminary data.</text>
</comment>
<evidence type="ECO:0000256" key="8">
    <source>
        <dbReference type="SAM" id="SignalP"/>
    </source>
</evidence>
<dbReference type="Pfam" id="PF01547">
    <property type="entry name" value="SBP_bac_1"/>
    <property type="match status" value="1"/>
</dbReference>
<evidence type="ECO:0000256" key="5">
    <source>
        <dbReference type="ARBA" id="ARBA00022448"/>
    </source>
</evidence>
<gene>
    <name evidence="9" type="ORF">MLD63_06450</name>
</gene>
<keyword evidence="10" id="KW-1185">Reference proteome</keyword>
<dbReference type="RefSeq" id="WP_255329062.1">
    <property type="nucleotide sequence ID" value="NZ_JAKZEU010000002.1"/>
</dbReference>
<sequence>MMNRARMLATASVLALLGAGAQAGEVRMMWYSDGIEGEVMQDLLNRFMEENPDINVTLDNVAYQVIMEQLPIQLASGEGPDIARVTNLKEQAEHWLDLTDYVEDPEYWRTNFGDQFDWMRPDDSDIIPGFMTQLTLTGGFANATLFEQAGVAMPGEGATWEEWVEAATQVQESQQTAGAFSIDRSGHRITGPMISYGANLVGEDGKPAPLDDAAKAFITQLVQWTDEGKNLRDVWVSAAGTTYIPGADEFINANIPLYYSGSWQIANLSTKIGDAFDWVAIGSPCGDAGCTGLPGGAALVGIKYTQNPEDVGKVMDFLAREDIVKEFSERTLFLPAHKGVVEAGGLNFQTEDPSAKAALEAFVGFTGTIMPEANAMPAWRYANAVYGGMVNRISQAMAGEMAVEDIFARIDSDIAEQVAAADQTK</sequence>
<dbReference type="EMBL" id="JAKZEU010000002">
    <property type="protein sequence ID" value="MCQ0970066.1"/>
    <property type="molecule type" value="Genomic_DNA"/>
</dbReference>
<dbReference type="InterPro" id="IPR006059">
    <property type="entry name" value="SBP"/>
</dbReference>
<organism evidence="9 10">
    <name type="scientific">Paracoccus albicereus</name>
    <dbReference type="NCBI Taxonomy" id="2922394"/>
    <lineage>
        <taxon>Bacteria</taxon>
        <taxon>Pseudomonadati</taxon>
        <taxon>Pseudomonadota</taxon>
        <taxon>Alphaproteobacteria</taxon>
        <taxon>Rhodobacterales</taxon>
        <taxon>Paracoccaceae</taxon>
        <taxon>Paracoccus</taxon>
    </lineage>
</organism>
<evidence type="ECO:0000256" key="4">
    <source>
        <dbReference type="ARBA" id="ARBA00017470"/>
    </source>
</evidence>
<evidence type="ECO:0000256" key="1">
    <source>
        <dbReference type="ARBA" id="ARBA00004418"/>
    </source>
</evidence>
<dbReference type="PANTHER" id="PTHR43649">
    <property type="entry name" value="ARABINOSE-BINDING PROTEIN-RELATED"/>
    <property type="match status" value="1"/>
</dbReference>
<evidence type="ECO:0000313" key="10">
    <source>
        <dbReference type="Proteomes" id="UP001203945"/>
    </source>
</evidence>
<dbReference type="PANTHER" id="PTHR43649:SF31">
    <property type="entry name" value="SN-GLYCEROL-3-PHOSPHATE-BINDING PERIPLASMIC PROTEIN UGPB"/>
    <property type="match status" value="1"/>
</dbReference>
<reference evidence="9 10" key="1">
    <citation type="submission" date="2022-03" db="EMBL/GenBank/DDBJ databases">
        <authorList>
            <person name="He Y."/>
        </authorList>
    </citation>
    <scope>NUCLEOTIDE SEQUENCE [LARGE SCALE GENOMIC DNA]</scope>
    <source>
        <strain evidence="9 10">TK19116</strain>
    </source>
</reference>
<comment type="similarity">
    <text evidence="2">Belongs to the bacterial solute-binding protein 1 family.</text>
</comment>
<dbReference type="InterPro" id="IPR050490">
    <property type="entry name" value="Bact_solute-bd_prot1"/>
</dbReference>
<evidence type="ECO:0000256" key="2">
    <source>
        <dbReference type="ARBA" id="ARBA00008520"/>
    </source>
</evidence>
<evidence type="ECO:0000256" key="3">
    <source>
        <dbReference type="ARBA" id="ARBA00011557"/>
    </source>
</evidence>
<evidence type="ECO:0000313" key="9">
    <source>
        <dbReference type="EMBL" id="MCQ0970066.1"/>
    </source>
</evidence>
<name>A0ABT1MT67_9RHOB</name>
<dbReference type="Gene3D" id="3.40.190.10">
    <property type="entry name" value="Periplasmic binding protein-like II"/>
    <property type="match status" value="1"/>
</dbReference>
<dbReference type="Proteomes" id="UP001203945">
    <property type="component" value="Unassembled WGS sequence"/>
</dbReference>
<feature type="signal peptide" evidence="8">
    <location>
        <begin position="1"/>
        <end position="23"/>
    </location>
</feature>
<proteinExistence type="inferred from homology"/>
<keyword evidence="5" id="KW-0813">Transport</keyword>
<evidence type="ECO:0000256" key="6">
    <source>
        <dbReference type="ARBA" id="ARBA00022729"/>
    </source>
</evidence>
<accession>A0ABT1MT67</accession>
<dbReference type="SUPFAM" id="SSF53850">
    <property type="entry name" value="Periplasmic binding protein-like II"/>
    <property type="match status" value="1"/>
</dbReference>
<comment type="subcellular location">
    <subcellularLocation>
        <location evidence="1">Periplasm</location>
    </subcellularLocation>
</comment>